<evidence type="ECO:0000313" key="2">
    <source>
        <dbReference type="Proteomes" id="UP000001423"/>
    </source>
</evidence>
<gene>
    <name evidence="1" type="ordered locus">PMT_1936</name>
</gene>
<proteinExistence type="predicted"/>
<organism evidence="1 2">
    <name type="scientific">Prochlorococcus marinus (strain MIT 9313)</name>
    <dbReference type="NCBI Taxonomy" id="74547"/>
    <lineage>
        <taxon>Bacteria</taxon>
        <taxon>Bacillati</taxon>
        <taxon>Cyanobacteriota</taxon>
        <taxon>Cyanophyceae</taxon>
        <taxon>Synechococcales</taxon>
        <taxon>Prochlorococcaceae</taxon>
        <taxon>Prochlorococcus</taxon>
    </lineage>
</organism>
<accession>Q7V4L4</accession>
<reference evidence="1 2" key="1">
    <citation type="journal article" date="2003" name="Nature">
        <title>Genome divergence in two Prochlorococcus ecotypes reflects oceanic niche differentiation.</title>
        <authorList>
            <person name="Rocap G."/>
            <person name="Larimer F.W."/>
            <person name="Lamerdin J.E."/>
            <person name="Malfatti S."/>
            <person name="Chain P."/>
            <person name="Ahlgren N.A."/>
            <person name="Arellano A."/>
            <person name="Coleman M."/>
            <person name="Hauser L."/>
            <person name="Hess W.R."/>
            <person name="Johnson Z.I."/>
            <person name="Land M.L."/>
            <person name="Lindell D."/>
            <person name="Post A.F."/>
            <person name="Regala W."/>
            <person name="Shah M."/>
            <person name="Shaw S.L."/>
            <person name="Steglich C."/>
            <person name="Sullivan M.B."/>
            <person name="Ting C.S."/>
            <person name="Tolonen A."/>
            <person name="Webb E.A."/>
            <person name="Zinser E.R."/>
            <person name="Chisholm S.W."/>
        </authorList>
    </citation>
    <scope>NUCLEOTIDE SEQUENCE [LARGE SCALE GENOMIC DNA]</scope>
    <source>
        <strain evidence="2">MIT 9313</strain>
    </source>
</reference>
<protein>
    <submittedName>
        <fullName evidence="1">Possible DNA polymerase family B</fullName>
    </submittedName>
</protein>
<dbReference type="eggNOG" id="COG0457">
    <property type="taxonomic scope" value="Bacteria"/>
</dbReference>
<sequence length="86" mass="9763">MHTLNGKPAVNQTCRHENIQAEANQIFEAFNLPSNPKIPKAKKQFCREQRHDRDVLNSEQAASMRFILNAKSSCLAIINERSMPAN</sequence>
<name>Q7V4L4_PROMM</name>
<dbReference type="Proteomes" id="UP000001423">
    <property type="component" value="Chromosome"/>
</dbReference>
<dbReference type="EMBL" id="BX548175">
    <property type="protein sequence ID" value="CAE22110.1"/>
    <property type="molecule type" value="Genomic_DNA"/>
</dbReference>
<keyword evidence="2" id="KW-1185">Reference proteome</keyword>
<dbReference type="AlphaFoldDB" id="Q7V4L4"/>
<evidence type="ECO:0000313" key="1">
    <source>
        <dbReference type="EMBL" id="CAE22110.1"/>
    </source>
</evidence>
<dbReference type="KEGG" id="pmt:PMT_1936"/>
<dbReference type="HOGENOM" id="CLU_2495381_0_0_3"/>